<sequence length="302" mass="32890">MDCHVTRAIGNARAGSGKAFVIGIGHARHRVGVFRTWEGKNHVEVNAKETIAIGLAQSASHDRSPIATLGDVTVVTKLLHHFSNRISNAIHMEFGLNGWARKSITGHGRHYNVKRIGGTAAIGLGIGEWTDDIEKFHKRTWPTVGQHHRRGIGMLRASMDEVHLFAGGSGHEVRPRIHTGFAGTPVVLVSPVIDGRLHFGHGNTKRPRFAGCLVGPTHVVETTVQVLEDFIWNGDGEWLRRHGQTLRQPAKVTVTRLVSRPSTTADTVVVCSASMPPNVTVAPGKIDRFMARSIATMRAVGR</sequence>
<name>A0A6J6RPZ8_9ZZZZ</name>
<gene>
    <name evidence="1" type="ORF">UFOPK2624_01950</name>
</gene>
<organism evidence="1">
    <name type="scientific">freshwater metagenome</name>
    <dbReference type="NCBI Taxonomy" id="449393"/>
    <lineage>
        <taxon>unclassified sequences</taxon>
        <taxon>metagenomes</taxon>
        <taxon>ecological metagenomes</taxon>
    </lineage>
</organism>
<accession>A0A6J6RPZ8</accession>
<proteinExistence type="predicted"/>
<protein>
    <submittedName>
        <fullName evidence="1">Unannotated protein</fullName>
    </submittedName>
</protein>
<dbReference type="EMBL" id="CAEZXY010000146">
    <property type="protein sequence ID" value="CAB4724594.1"/>
    <property type="molecule type" value="Genomic_DNA"/>
</dbReference>
<evidence type="ECO:0000313" key="1">
    <source>
        <dbReference type="EMBL" id="CAB4724594.1"/>
    </source>
</evidence>
<dbReference type="AlphaFoldDB" id="A0A6J6RPZ8"/>
<reference evidence="1" key="1">
    <citation type="submission" date="2020-05" db="EMBL/GenBank/DDBJ databases">
        <authorList>
            <person name="Chiriac C."/>
            <person name="Salcher M."/>
            <person name="Ghai R."/>
            <person name="Kavagutti S V."/>
        </authorList>
    </citation>
    <scope>NUCLEOTIDE SEQUENCE</scope>
</reference>